<evidence type="ECO:0000259" key="12">
    <source>
        <dbReference type="Pfam" id="PF26002"/>
    </source>
</evidence>
<dbReference type="Proteomes" id="UP000637906">
    <property type="component" value="Unassembled WGS sequence"/>
</dbReference>
<dbReference type="GO" id="GO:0015031">
    <property type="term" value="P:protein transport"/>
    <property type="evidence" value="ECO:0007669"/>
    <property type="project" value="InterPro"/>
</dbReference>
<reference evidence="13 14" key="1">
    <citation type="journal article" date="2021" name="Microb. Ecol.">
        <title>Candidatus Mesenet longicola: Novel Endosymbionts of Brontispa longissima that Induce Cytoplasmic Incompatibility.</title>
        <authorList>
            <person name="Takano S."/>
            <person name="Gotoh Y."/>
            <person name="Hayashi T."/>
        </authorList>
    </citation>
    <scope>NUCLEOTIDE SEQUENCE [LARGE SCALE GENOMIC DNA]</scope>
    <source>
        <strain evidence="13">L5</strain>
    </source>
</reference>
<dbReference type="InterPro" id="IPR058781">
    <property type="entry name" value="HH_AprE-like"/>
</dbReference>
<feature type="transmembrane region" description="Helical" evidence="9">
    <location>
        <begin position="78"/>
        <end position="96"/>
    </location>
</feature>
<dbReference type="Pfam" id="PF26002">
    <property type="entry name" value="Beta-barrel_AprE"/>
    <property type="match status" value="1"/>
</dbReference>
<evidence type="ECO:0000256" key="9">
    <source>
        <dbReference type="RuleBase" id="RU365093"/>
    </source>
</evidence>
<keyword evidence="5 9" id="KW-0997">Cell inner membrane</keyword>
<evidence type="ECO:0000313" key="13">
    <source>
        <dbReference type="EMBL" id="GHM59097.1"/>
    </source>
</evidence>
<evidence type="ECO:0000256" key="3">
    <source>
        <dbReference type="ARBA" id="ARBA00022448"/>
    </source>
</evidence>
<evidence type="ECO:0000259" key="11">
    <source>
        <dbReference type="Pfam" id="PF25994"/>
    </source>
</evidence>
<keyword evidence="4 9" id="KW-1003">Cell membrane</keyword>
<keyword evidence="7 9" id="KW-1133">Transmembrane helix</keyword>
<keyword evidence="8 9" id="KW-0472">Membrane</keyword>
<evidence type="ECO:0000256" key="5">
    <source>
        <dbReference type="ARBA" id="ARBA00022519"/>
    </source>
</evidence>
<evidence type="ECO:0000256" key="10">
    <source>
        <dbReference type="SAM" id="Coils"/>
    </source>
</evidence>
<comment type="subcellular location">
    <subcellularLocation>
        <location evidence="1 9">Cell inner membrane</location>
        <topology evidence="1 9">Single-pass membrane protein</topology>
    </subcellularLocation>
</comment>
<feature type="coiled-coil region" evidence="10">
    <location>
        <begin position="315"/>
        <end position="342"/>
    </location>
</feature>
<dbReference type="NCBIfam" id="TIGR01843">
    <property type="entry name" value="type_I_hlyD"/>
    <property type="match status" value="1"/>
</dbReference>
<dbReference type="GO" id="GO:0005886">
    <property type="term" value="C:plasma membrane"/>
    <property type="evidence" value="ECO:0007669"/>
    <property type="project" value="UniProtKB-SubCell"/>
</dbReference>
<feature type="domain" description="AprE-like beta-barrel" evidence="12">
    <location>
        <begin position="415"/>
        <end position="487"/>
    </location>
</feature>
<dbReference type="EMBL" id="BNGU01000002">
    <property type="protein sequence ID" value="GHM59097.1"/>
    <property type="molecule type" value="Genomic_DNA"/>
</dbReference>
<dbReference type="Gene3D" id="2.40.30.170">
    <property type="match status" value="1"/>
</dbReference>
<organism evidence="13 14">
    <name type="scientific">Candidatus Mesenet longicola</name>
    <dbReference type="NCBI Taxonomy" id="1892558"/>
    <lineage>
        <taxon>Bacteria</taxon>
        <taxon>Pseudomonadati</taxon>
        <taxon>Pseudomonadota</taxon>
        <taxon>Alphaproteobacteria</taxon>
        <taxon>Rickettsiales</taxon>
        <taxon>Anaplasmataceae</taxon>
        <taxon>Candidatus Mesenet</taxon>
    </lineage>
</organism>
<dbReference type="InterPro" id="IPR010129">
    <property type="entry name" value="T1SS_HlyD"/>
</dbReference>
<keyword evidence="3 9" id="KW-0813">Transport</keyword>
<comment type="caution">
    <text evidence="13">The sequence shown here is derived from an EMBL/GenBank/DDBJ whole genome shotgun (WGS) entry which is preliminary data.</text>
</comment>
<accession>A0A8J3MQ22</accession>
<protein>
    <recommendedName>
        <fullName evidence="9">Membrane fusion protein (MFP) family protein</fullName>
    </recommendedName>
</protein>
<evidence type="ECO:0000256" key="4">
    <source>
        <dbReference type="ARBA" id="ARBA00022475"/>
    </source>
</evidence>
<evidence type="ECO:0000256" key="6">
    <source>
        <dbReference type="ARBA" id="ARBA00022692"/>
    </source>
</evidence>
<feature type="domain" description="AprE-like long alpha-helical hairpin" evidence="11">
    <location>
        <begin position="152"/>
        <end position="341"/>
    </location>
</feature>
<comment type="similarity">
    <text evidence="2 9">Belongs to the membrane fusion protein (MFP) (TC 8.A.1) family.</text>
</comment>
<evidence type="ECO:0000256" key="1">
    <source>
        <dbReference type="ARBA" id="ARBA00004377"/>
    </source>
</evidence>
<dbReference type="InterPro" id="IPR050739">
    <property type="entry name" value="MFP"/>
</dbReference>
<keyword evidence="10" id="KW-0175">Coiled coil</keyword>
<gene>
    <name evidence="13" type="ORF">sL5_00900</name>
</gene>
<evidence type="ECO:0000313" key="14">
    <source>
        <dbReference type="Proteomes" id="UP000637906"/>
    </source>
</evidence>
<sequence>MLRKFKKYLGGVFANAELSVPILLGHGSFEVKNNSNKKYPKFLEKSFLLIDAIINFILKREGNNKTNEVLNITWGPLVTGSIIMLIFFGIGGLWSFTAKLEGAVIAPGEVVLFSHKKTIQHLEGGIIDKILVQEGQSVKKGDSLIYFSDISAKANLGIIREKLLNLLVTEARLIAIRDNLDHMSFPDEIATLSDKEAVHKVVNAQEKLFNSYKKTILGQIDILDQRIKQLHNELEGLSSQLDAANKQYGFIKEELEAKRKLLDSGHISKPFILALEKQFAEAEGRIGQYNALISQVHQKVGENELEIMNIKNKIQDNAHAELKEVNTNISDLRERLMMAEDILKRTVIRAPEDGKVTGLKYHTEGGVVPPGAPIMDIVPMDDELIVDSKIQTRNIEEILSAQKKGDHTVNIDGVQGLEVKVRLSAYSSRRVGLIKGVVSQVSADALSEPNGFRYYLVRVAIPKKELSQLKNVYLYPGMPAEVYIITQSRTPFSYLATPIMTSFEKALKER</sequence>
<dbReference type="PANTHER" id="PTHR30386:SF17">
    <property type="entry name" value="ALKALINE PROTEASE SECRETION PROTEIN APRE"/>
    <property type="match status" value="1"/>
</dbReference>
<proteinExistence type="inferred from homology"/>
<keyword evidence="6 9" id="KW-0812">Transmembrane</keyword>
<keyword evidence="14" id="KW-1185">Reference proteome</keyword>
<dbReference type="InterPro" id="IPR058982">
    <property type="entry name" value="Beta-barrel_AprE"/>
</dbReference>
<dbReference type="PANTHER" id="PTHR30386">
    <property type="entry name" value="MEMBRANE FUSION SUBUNIT OF EMRAB-TOLC MULTIDRUG EFFLUX PUMP"/>
    <property type="match status" value="1"/>
</dbReference>
<dbReference type="PRINTS" id="PR01490">
    <property type="entry name" value="RTXTOXIND"/>
</dbReference>
<dbReference type="AlphaFoldDB" id="A0A8J3MQ22"/>
<evidence type="ECO:0000256" key="8">
    <source>
        <dbReference type="ARBA" id="ARBA00023136"/>
    </source>
</evidence>
<evidence type="ECO:0000256" key="2">
    <source>
        <dbReference type="ARBA" id="ARBA00009477"/>
    </source>
</evidence>
<feature type="coiled-coil region" evidence="10">
    <location>
        <begin position="220"/>
        <end position="254"/>
    </location>
</feature>
<evidence type="ECO:0000256" key="7">
    <source>
        <dbReference type="ARBA" id="ARBA00022989"/>
    </source>
</evidence>
<dbReference type="Pfam" id="PF25994">
    <property type="entry name" value="HH_AprE"/>
    <property type="match status" value="1"/>
</dbReference>
<name>A0A8J3MQ22_9RICK</name>